<dbReference type="EMBL" id="JADLQN010000002">
    <property type="protein sequence ID" value="MBF6356059.1"/>
    <property type="molecule type" value="Genomic_DNA"/>
</dbReference>
<sequence>MGTDEQLGLDFEVQRTAWGDWVDPERRTAQARKFMDRAGVTRIPNTPWAAGSPEVKRLDALVTQLFPNMETAMRPENSDAADEFICFVGECYIKFARAQWFDFEWRGREHSFYDSVNPALRWLVDDDEDEEVTAWALMEGVANHSKYGDGFSLLADEMREEHDRIAGSIR</sequence>
<dbReference type="RefSeq" id="WP_195002905.1">
    <property type="nucleotide sequence ID" value="NZ_JADLQN010000002.1"/>
</dbReference>
<keyword evidence="2" id="KW-1185">Reference proteome</keyword>
<name>A0ABS0DC94_9NOCA</name>
<proteinExistence type="predicted"/>
<organism evidence="1 2">
    <name type="scientific">Nocardia higoensis</name>
    <dbReference type="NCBI Taxonomy" id="228599"/>
    <lineage>
        <taxon>Bacteria</taxon>
        <taxon>Bacillati</taxon>
        <taxon>Actinomycetota</taxon>
        <taxon>Actinomycetes</taxon>
        <taxon>Mycobacteriales</taxon>
        <taxon>Nocardiaceae</taxon>
        <taxon>Nocardia</taxon>
    </lineage>
</organism>
<evidence type="ECO:0000313" key="2">
    <source>
        <dbReference type="Proteomes" id="UP000707731"/>
    </source>
</evidence>
<evidence type="ECO:0000313" key="1">
    <source>
        <dbReference type="EMBL" id="MBF6356059.1"/>
    </source>
</evidence>
<accession>A0ABS0DC94</accession>
<comment type="caution">
    <text evidence="1">The sequence shown here is derived from an EMBL/GenBank/DDBJ whole genome shotgun (WGS) entry which is preliminary data.</text>
</comment>
<dbReference type="Proteomes" id="UP000707731">
    <property type="component" value="Unassembled WGS sequence"/>
</dbReference>
<protein>
    <submittedName>
        <fullName evidence="1">Uncharacterized protein</fullName>
    </submittedName>
</protein>
<reference evidence="1 2" key="1">
    <citation type="submission" date="2020-10" db="EMBL/GenBank/DDBJ databases">
        <title>Identification of Nocardia species via Next-generation sequencing and recognition of intraspecies genetic diversity.</title>
        <authorList>
            <person name="Li P."/>
            <person name="Li P."/>
            <person name="Lu B."/>
        </authorList>
    </citation>
    <scope>NUCLEOTIDE SEQUENCE [LARGE SCALE GENOMIC DNA]</scope>
    <source>
        <strain evidence="1 2">BJ06-0143</strain>
    </source>
</reference>
<gene>
    <name evidence="1" type="ORF">IU449_16170</name>
</gene>